<reference evidence="1 2" key="1">
    <citation type="submission" date="2020-04" db="EMBL/GenBank/DDBJ databases">
        <title>Genomic insights into acetone-butanol-ethanol (ABE) fermentation by sequencing solventogenic clostridia strains.</title>
        <authorList>
            <person name="Brown S."/>
        </authorList>
    </citation>
    <scope>NUCLEOTIDE SEQUENCE [LARGE SCALE GENOMIC DNA]</scope>
    <source>
        <strain evidence="1 2">DJ011</strain>
    </source>
</reference>
<evidence type="ECO:0000313" key="2">
    <source>
        <dbReference type="Proteomes" id="UP000563151"/>
    </source>
</evidence>
<evidence type="ECO:0000313" key="1">
    <source>
        <dbReference type="EMBL" id="MBC2397785.1"/>
    </source>
</evidence>
<proteinExistence type="predicted"/>
<organism evidence="1 2">
    <name type="scientific">Clostridium tetanomorphum</name>
    <dbReference type="NCBI Taxonomy" id="1553"/>
    <lineage>
        <taxon>Bacteria</taxon>
        <taxon>Bacillati</taxon>
        <taxon>Bacillota</taxon>
        <taxon>Clostridia</taxon>
        <taxon>Eubacteriales</taxon>
        <taxon>Clostridiaceae</taxon>
        <taxon>Clostridium</taxon>
    </lineage>
</organism>
<accession>A0A923E7A9</accession>
<dbReference type="RefSeq" id="WP_035144563.1">
    <property type="nucleotide sequence ID" value="NZ_JAAZWO010000008.1"/>
</dbReference>
<comment type="caution">
    <text evidence="1">The sequence shown here is derived from an EMBL/GenBank/DDBJ whole genome shotgun (WGS) entry which is preliminary data.</text>
</comment>
<sequence length="194" mass="22069">MNNSILKYVLYSLSIWAVNEVRDKANLSGNNKKNLKSNIPSFRGILEVKHYLPGRIRLYIPLLKNNKEVEDVLFTQLTRIDSIQSIEISLVTGSILIHYDESKIKPILLMGVIIKLLGFEQEINKEPESLVKKEIMNLKDSVNLAVYEKTKGIFDIKAIMVLALLVSGINKCIKAPNMSPGGITYLWWAYSYIK</sequence>
<dbReference type="AlphaFoldDB" id="A0A923E7A9"/>
<dbReference type="EMBL" id="JAAZWO010000008">
    <property type="protein sequence ID" value="MBC2397785.1"/>
    <property type="molecule type" value="Genomic_DNA"/>
</dbReference>
<gene>
    <name evidence="1" type="ORF">HGG79_08360</name>
</gene>
<dbReference type="Pfam" id="PF19991">
    <property type="entry name" value="HMA_2"/>
    <property type="match status" value="1"/>
</dbReference>
<name>A0A923E7A9_CLOTT</name>
<keyword evidence="2" id="KW-1185">Reference proteome</keyword>
<protein>
    <submittedName>
        <fullName evidence="1">Uncharacterized protein</fullName>
    </submittedName>
</protein>
<dbReference type="Proteomes" id="UP000563151">
    <property type="component" value="Unassembled WGS sequence"/>
</dbReference>